<dbReference type="NCBIfam" id="TIGR02346">
    <property type="entry name" value="chap_CCT_theta"/>
    <property type="match status" value="1"/>
</dbReference>
<evidence type="ECO:0000256" key="8">
    <source>
        <dbReference type="RuleBase" id="RU004187"/>
    </source>
</evidence>
<reference evidence="9 10" key="1">
    <citation type="journal article" date="2020" name="G3 (Bethesda)">
        <title>Improved Reference Genome for Cyclotella cryptica CCMP332, a Model for Cell Wall Morphogenesis, Salinity Adaptation, and Lipid Production in Diatoms (Bacillariophyta).</title>
        <authorList>
            <person name="Roberts W.R."/>
            <person name="Downey K.M."/>
            <person name="Ruck E.C."/>
            <person name="Traller J.C."/>
            <person name="Alverson A.J."/>
        </authorList>
    </citation>
    <scope>NUCLEOTIDE SEQUENCE [LARGE SCALE GENOMIC DNA]</scope>
    <source>
        <strain evidence="9 10">CCMP332</strain>
    </source>
</reference>
<keyword evidence="6 8" id="KW-0143">Chaperone</keyword>
<dbReference type="InterPro" id="IPR017998">
    <property type="entry name" value="Chaperone_TCP-1"/>
</dbReference>
<sequence>MAQSMSYNPSAGLAGMLKKGHTSYSGITDATLRNVEACREISTITRTSLGPNGMNKLVVNHLGRIIVTSDCATIVKELEIEHPAAKMLQLAAEAQDFECGDGTNLVVSFAGELLAQTEDLVRMGLHPADVVSGYAAAGEKLMTCLEEMTLLCGGGMGDGRKQEELERVIRPVLAAKQLGSEDILAPLVAEACLGTMSSSSGAASVNVESVRIAKILGGSIGQSHVIHGFLALRGLETSLTSCDNAKIAVYACGIEASATEAKGTVLMKNADDLKNYNKSEEKKMEEIIKSIADSGVKVIVSGGTVSEMAMHFIERYGMLCLKIGSKWELRRLCVATGSTAMVRLGAPTPDEMGWCDSVKQMEVGGKPVTVFRQKGEGGKKSKLSTIVLRASTSSVLADLERAIDDGVHAARTACKDGRLVPGAGATEMEMSLRIAAFADTCPGLDQYAIRAFGKALEVVPRTLAENAGLDQGKVLAALGAAHASGKKLAGVDIDAMGNSDATGVEEETKVVDLFATKATAFRLAIDAALTVLRVDQIIMSKQAGGGRGASAADQMAGM</sequence>
<comment type="subcellular location">
    <subcellularLocation>
        <location evidence="1">Cytoplasm</location>
    </subcellularLocation>
</comment>
<dbReference type="InterPro" id="IPR027413">
    <property type="entry name" value="GROEL-like_equatorial_sf"/>
</dbReference>
<dbReference type="AlphaFoldDB" id="A0ABD3PYT9"/>
<dbReference type="SUPFAM" id="SSF54849">
    <property type="entry name" value="GroEL-intermediate domain like"/>
    <property type="match status" value="1"/>
</dbReference>
<dbReference type="Proteomes" id="UP001516023">
    <property type="component" value="Unassembled WGS sequence"/>
</dbReference>
<dbReference type="Gene3D" id="3.50.7.10">
    <property type="entry name" value="GroEL"/>
    <property type="match status" value="1"/>
</dbReference>
<keyword evidence="10" id="KW-1185">Reference proteome</keyword>
<name>A0ABD3PYT9_9STRA</name>
<keyword evidence="3" id="KW-0963">Cytoplasm</keyword>
<comment type="similarity">
    <text evidence="2 8">Belongs to the TCP-1 chaperonin family.</text>
</comment>
<dbReference type="SUPFAM" id="SSF52029">
    <property type="entry name" value="GroEL apical domain-like"/>
    <property type="match status" value="1"/>
</dbReference>
<evidence type="ECO:0000256" key="2">
    <source>
        <dbReference type="ARBA" id="ARBA00008020"/>
    </source>
</evidence>
<evidence type="ECO:0000256" key="7">
    <source>
        <dbReference type="ARBA" id="ARBA00029602"/>
    </source>
</evidence>
<dbReference type="PRINTS" id="PR00304">
    <property type="entry name" value="TCOMPLEXTCP1"/>
</dbReference>
<evidence type="ECO:0000256" key="6">
    <source>
        <dbReference type="ARBA" id="ARBA00023186"/>
    </source>
</evidence>
<dbReference type="FunFam" id="3.50.7.10:FF:000008">
    <property type="entry name" value="T-complex protein 1 subunit theta"/>
    <property type="match status" value="1"/>
</dbReference>
<dbReference type="Pfam" id="PF00118">
    <property type="entry name" value="Cpn60_TCP1"/>
    <property type="match status" value="1"/>
</dbReference>
<evidence type="ECO:0000313" key="9">
    <source>
        <dbReference type="EMBL" id="KAL3792896.1"/>
    </source>
</evidence>
<dbReference type="EMBL" id="JABMIG020000097">
    <property type="protein sequence ID" value="KAL3792896.1"/>
    <property type="molecule type" value="Genomic_DNA"/>
</dbReference>
<evidence type="ECO:0000256" key="5">
    <source>
        <dbReference type="ARBA" id="ARBA00022840"/>
    </source>
</evidence>
<protein>
    <recommendedName>
        <fullName evidence="7">CCT-theta</fullName>
    </recommendedName>
</protein>
<evidence type="ECO:0000256" key="1">
    <source>
        <dbReference type="ARBA" id="ARBA00004496"/>
    </source>
</evidence>
<dbReference type="PANTHER" id="PTHR11353">
    <property type="entry name" value="CHAPERONIN"/>
    <property type="match status" value="1"/>
</dbReference>
<dbReference type="CDD" id="cd03341">
    <property type="entry name" value="TCP1_theta"/>
    <property type="match status" value="1"/>
</dbReference>
<dbReference type="InterPro" id="IPR002423">
    <property type="entry name" value="Cpn60/GroEL/TCP-1"/>
</dbReference>
<dbReference type="InterPro" id="IPR012721">
    <property type="entry name" value="Chap_CCT_theta"/>
</dbReference>
<proteinExistence type="inferred from homology"/>
<keyword evidence="4 8" id="KW-0547">Nucleotide-binding</keyword>
<organism evidence="9 10">
    <name type="scientific">Cyclotella cryptica</name>
    <dbReference type="NCBI Taxonomy" id="29204"/>
    <lineage>
        <taxon>Eukaryota</taxon>
        <taxon>Sar</taxon>
        <taxon>Stramenopiles</taxon>
        <taxon>Ochrophyta</taxon>
        <taxon>Bacillariophyta</taxon>
        <taxon>Coscinodiscophyceae</taxon>
        <taxon>Thalassiosirophycidae</taxon>
        <taxon>Stephanodiscales</taxon>
        <taxon>Stephanodiscaceae</taxon>
        <taxon>Cyclotella</taxon>
    </lineage>
</organism>
<dbReference type="GO" id="GO:0005524">
    <property type="term" value="F:ATP binding"/>
    <property type="evidence" value="ECO:0007669"/>
    <property type="project" value="UniProtKB-KW"/>
</dbReference>
<gene>
    <name evidence="9" type="ORF">HJC23_004821</name>
</gene>
<dbReference type="SUPFAM" id="SSF48592">
    <property type="entry name" value="GroEL equatorial domain-like"/>
    <property type="match status" value="1"/>
</dbReference>
<dbReference type="InterPro" id="IPR027410">
    <property type="entry name" value="TCP-1-like_intermed_sf"/>
</dbReference>
<dbReference type="GO" id="GO:0005737">
    <property type="term" value="C:cytoplasm"/>
    <property type="evidence" value="ECO:0007669"/>
    <property type="project" value="UniProtKB-SubCell"/>
</dbReference>
<dbReference type="Gene3D" id="3.30.260.10">
    <property type="entry name" value="TCP-1-like chaperonin intermediate domain"/>
    <property type="match status" value="1"/>
</dbReference>
<dbReference type="InterPro" id="IPR002194">
    <property type="entry name" value="Chaperonin_TCP-1_CS"/>
</dbReference>
<evidence type="ECO:0000256" key="4">
    <source>
        <dbReference type="ARBA" id="ARBA00022741"/>
    </source>
</evidence>
<evidence type="ECO:0000256" key="3">
    <source>
        <dbReference type="ARBA" id="ARBA00022490"/>
    </source>
</evidence>
<evidence type="ECO:0000313" key="10">
    <source>
        <dbReference type="Proteomes" id="UP001516023"/>
    </source>
</evidence>
<keyword evidence="5 8" id="KW-0067">ATP-binding</keyword>
<comment type="caution">
    <text evidence="9">The sequence shown here is derived from an EMBL/GenBank/DDBJ whole genome shotgun (WGS) entry which is preliminary data.</text>
</comment>
<accession>A0ABD3PYT9</accession>
<dbReference type="Gene3D" id="1.10.560.10">
    <property type="entry name" value="GroEL-like equatorial domain"/>
    <property type="match status" value="1"/>
</dbReference>
<dbReference type="InterPro" id="IPR027409">
    <property type="entry name" value="GroEL-like_apical_dom_sf"/>
</dbReference>
<dbReference type="PROSITE" id="PS00750">
    <property type="entry name" value="TCP1_1"/>
    <property type="match status" value="1"/>
</dbReference>